<gene>
    <name evidence="2" type="ORF">Pcinc_029509</name>
</gene>
<reference evidence="2" key="1">
    <citation type="submission" date="2023-10" db="EMBL/GenBank/DDBJ databases">
        <title>Genome assemblies of two species of porcelain crab, Petrolisthes cinctipes and Petrolisthes manimaculis (Anomura: Porcellanidae).</title>
        <authorList>
            <person name="Angst P."/>
        </authorList>
    </citation>
    <scope>NUCLEOTIDE SEQUENCE</scope>
    <source>
        <strain evidence="2">PB745_01</strain>
        <tissue evidence="2">Gill</tissue>
    </source>
</reference>
<dbReference type="AlphaFoldDB" id="A0AAE1K7P6"/>
<dbReference type="EMBL" id="JAWQEG010003712">
    <property type="protein sequence ID" value="KAK3864820.1"/>
    <property type="molecule type" value="Genomic_DNA"/>
</dbReference>
<comment type="caution">
    <text evidence="2">The sequence shown here is derived from an EMBL/GenBank/DDBJ whole genome shotgun (WGS) entry which is preliminary data.</text>
</comment>
<feature type="compositionally biased region" description="Basic and acidic residues" evidence="1">
    <location>
        <begin position="17"/>
        <end position="29"/>
    </location>
</feature>
<feature type="region of interest" description="Disordered" evidence="1">
    <location>
        <begin position="93"/>
        <end position="126"/>
    </location>
</feature>
<dbReference type="Proteomes" id="UP001286313">
    <property type="component" value="Unassembled WGS sequence"/>
</dbReference>
<evidence type="ECO:0000313" key="3">
    <source>
        <dbReference type="Proteomes" id="UP001286313"/>
    </source>
</evidence>
<evidence type="ECO:0000313" key="2">
    <source>
        <dbReference type="EMBL" id="KAK3864820.1"/>
    </source>
</evidence>
<keyword evidence="3" id="KW-1185">Reference proteome</keyword>
<feature type="compositionally biased region" description="Basic and acidic residues" evidence="1">
    <location>
        <begin position="113"/>
        <end position="126"/>
    </location>
</feature>
<proteinExistence type="predicted"/>
<protein>
    <submittedName>
        <fullName evidence="2">Uncharacterized protein</fullName>
    </submittedName>
</protein>
<evidence type="ECO:0000256" key="1">
    <source>
        <dbReference type="SAM" id="MobiDB-lite"/>
    </source>
</evidence>
<accession>A0AAE1K7P6</accession>
<sequence length="126" mass="13605">MGPETQPPKTRGKNNPGRKEEKTRETRELEPITELLTPCWLVGPACCYILEQDGRPTALQKRVNIEGSGSKPASTASGHRNASVVMNYFSSVEGKAGQAAASPLVAGRGTSEPTERERGGKIERKE</sequence>
<feature type="region of interest" description="Disordered" evidence="1">
    <location>
        <begin position="1"/>
        <end position="29"/>
    </location>
</feature>
<organism evidence="2 3">
    <name type="scientific">Petrolisthes cinctipes</name>
    <name type="common">Flat porcelain crab</name>
    <dbReference type="NCBI Taxonomy" id="88211"/>
    <lineage>
        <taxon>Eukaryota</taxon>
        <taxon>Metazoa</taxon>
        <taxon>Ecdysozoa</taxon>
        <taxon>Arthropoda</taxon>
        <taxon>Crustacea</taxon>
        <taxon>Multicrustacea</taxon>
        <taxon>Malacostraca</taxon>
        <taxon>Eumalacostraca</taxon>
        <taxon>Eucarida</taxon>
        <taxon>Decapoda</taxon>
        <taxon>Pleocyemata</taxon>
        <taxon>Anomura</taxon>
        <taxon>Galatheoidea</taxon>
        <taxon>Porcellanidae</taxon>
        <taxon>Petrolisthes</taxon>
    </lineage>
</organism>
<name>A0AAE1K7P6_PETCI</name>